<evidence type="ECO:0000256" key="2">
    <source>
        <dbReference type="SAM" id="MobiDB-lite"/>
    </source>
</evidence>
<protein>
    <submittedName>
        <fullName evidence="4">Uncharacterized protein</fullName>
    </submittedName>
</protein>
<keyword evidence="1" id="KW-0175">Coiled coil</keyword>
<feature type="coiled-coil region" evidence="1">
    <location>
        <begin position="44"/>
        <end position="87"/>
    </location>
</feature>
<name>A0A915KFW4_ROMCU</name>
<organism evidence="3 4">
    <name type="scientific">Romanomermis culicivorax</name>
    <name type="common">Nematode worm</name>
    <dbReference type="NCBI Taxonomy" id="13658"/>
    <lineage>
        <taxon>Eukaryota</taxon>
        <taxon>Metazoa</taxon>
        <taxon>Ecdysozoa</taxon>
        <taxon>Nematoda</taxon>
        <taxon>Enoplea</taxon>
        <taxon>Dorylaimia</taxon>
        <taxon>Mermithida</taxon>
        <taxon>Mermithoidea</taxon>
        <taxon>Mermithidae</taxon>
        <taxon>Romanomermis</taxon>
    </lineage>
</organism>
<evidence type="ECO:0000256" key="1">
    <source>
        <dbReference type="SAM" id="Coils"/>
    </source>
</evidence>
<feature type="compositionally biased region" description="Basic and acidic residues" evidence="2">
    <location>
        <begin position="121"/>
        <end position="131"/>
    </location>
</feature>
<feature type="region of interest" description="Disordered" evidence="2">
    <location>
        <begin position="96"/>
        <end position="131"/>
    </location>
</feature>
<dbReference type="WBParaSite" id="nRc.2.0.1.t37708-RA">
    <property type="protein sequence ID" value="nRc.2.0.1.t37708-RA"/>
    <property type="gene ID" value="nRc.2.0.1.g37708"/>
</dbReference>
<reference evidence="4" key="1">
    <citation type="submission" date="2022-11" db="UniProtKB">
        <authorList>
            <consortium name="WormBaseParasite"/>
        </authorList>
    </citation>
    <scope>IDENTIFICATION</scope>
</reference>
<evidence type="ECO:0000313" key="3">
    <source>
        <dbReference type="Proteomes" id="UP000887565"/>
    </source>
</evidence>
<proteinExistence type="predicted"/>
<keyword evidence="3" id="KW-1185">Reference proteome</keyword>
<accession>A0A915KFW4</accession>
<sequence length="131" mass="14898">MHDGSYKCKTVCPVVALGASWTVYIGQTQHLVMSTSRIEALDLANIIELLMEQQKAQMKQQKAQREEQKVQREEQRLQRQLIFHQQKAQQALMDHVLGQNAGGTRGPTTGPNVPSFPPLEKTQDHWDTYLS</sequence>
<dbReference type="AlphaFoldDB" id="A0A915KFW4"/>
<dbReference type="Proteomes" id="UP000887565">
    <property type="component" value="Unplaced"/>
</dbReference>
<evidence type="ECO:0000313" key="4">
    <source>
        <dbReference type="WBParaSite" id="nRc.2.0.1.t37708-RA"/>
    </source>
</evidence>